<proteinExistence type="predicted"/>
<dbReference type="PANTHER" id="PTHR46580">
    <property type="entry name" value="SENSOR KINASE-RELATED"/>
    <property type="match status" value="1"/>
</dbReference>
<dbReference type="Proteomes" id="UP001167796">
    <property type="component" value="Unassembled WGS sequence"/>
</dbReference>
<evidence type="ECO:0000256" key="2">
    <source>
        <dbReference type="SAM" id="SignalP"/>
    </source>
</evidence>
<dbReference type="SUPFAM" id="SSF69318">
    <property type="entry name" value="Integrin alpha N-terminal domain"/>
    <property type="match status" value="1"/>
</dbReference>
<evidence type="ECO:0000313" key="4">
    <source>
        <dbReference type="EMBL" id="MDO7848653.1"/>
    </source>
</evidence>
<feature type="chain" id="PRO_5045998783" evidence="2">
    <location>
        <begin position="32"/>
        <end position="479"/>
    </location>
</feature>
<comment type="caution">
    <text evidence="4">The sequence shown here is derived from an EMBL/GenBank/DDBJ whole genome shotgun (WGS) entry which is preliminary data.</text>
</comment>
<sequence length="479" mass="47811">MKQLSAFMAGRLLSCGRRAGLLLLLAGPAAAQSFGPVSTYPTGASSRPGAMALNDVNLDGRPDVVVALSNNSVGVLLGLAGGLAPVRAYAAGSGGYPDGLAVGDVTGDAYPDIVTVGGGSTSLAYVFAGQASGFAGPRTYLINTTNFFARAVALGDINGDGLTDFVTVSQNTSNVGIFLALPGGGFAAVQQYPMSGTPHFGVVLGDLNNDGRLDIVATAQANSQNGGMVEVLLSQPSGGFASLNYVLGIRSNPISPIGVALGDVDGDGRPDIVTANYAAHTVGVLLGQGTGFGAMSSFSTGPGTGPGGVALGDVNGDGRLDIVTGNYYTSTVSVLCGQAGGGFAAVRSFAMPPGASATNMALGDMNGDGRPDIVVSLPNSDEMGVLLNTGTFTPLATARPTAAEVSVFPNPAHDAFAVTLPAGTAATQAELLNTLGQVVRRPTVAGPRFTVETAGLAPGVYSLRLRTGAAVVTKRVVID</sequence>
<organism evidence="4 5">
    <name type="scientific">Hymenobacter mellowenesis</name>
    <dbReference type="NCBI Taxonomy" id="3063995"/>
    <lineage>
        <taxon>Bacteria</taxon>
        <taxon>Pseudomonadati</taxon>
        <taxon>Bacteroidota</taxon>
        <taxon>Cytophagia</taxon>
        <taxon>Cytophagales</taxon>
        <taxon>Hymenobacteraceae</taxon>
        <taxon>Hymenobacter</taxon>
    </lineage>
</organism>
<keyword evidence="5" id="KW-1185">Reference proteome</keyword>
<evidence type="ECO:0000313" key="5">
    <source>
        <dbReference type="Proteomes" id="UP001167796"/>
    </source>
</evidence>
<dbReference type="PANTHER" id="PTHR46580:SF2">
    <property type="entry name" value="MAM DOMAIN-CONTAINING PROTEIN"/>
    <property type="match status" value="1"/>
</dbReference>
<dbReference type="NCBIfam" id="TIGR04183">
    <property type="entry name" value="Por_Secre_tail"/>
    <property type="match status" value="1"/>
</dbReference>
<dbReference type="EMBL" id="JAUQSX010000012">
    <property type="protein sequence ID" value="MDO7848653.1"/>
    <property type="molecule type" value="Genomic_DNA"/>
</dbReference>
<dbReference type="InterPro" id="IPR026444">
    <property type="entry name" value="Secre_tail"/>
</dbReference>
<dbReference type="Pfam" id="PF18962">
    <property type="entry name" value="Por_Secre_tail"/>
    <property type="match status" value="1"/>
</dbReference>
<accession>A0ABT9AFL4</accession>
<evidence type="ECO:0000259" key="3">
    <source>
        <dbReference type="Pfam" id="PF18962"/>
    </source>
</evidence>
<feature type="signal peptide" evidence="2">
    <location>
        <begin position="1"/>
        <end position="31"/>
    </location>
</feature>
<dbReference type="InterPro" id="IPR013517">
    <property type="entry name" value="FG-GAP"/>
</dbReference>
<dbReference type="InterPro" id="IPR028994">
    <property type="entry name" value="Integrin_alpha_N"/>
</dbReference>
<keyword evidence="1 2" id="KW-0732">Signal</keyword>
<dbReference type="Pfam" id="PF13517">
    <property type="entry name" value="FG-GAP_3"/>
    <property type="match status" value="3"/>
</dbReference>
<evidence type="ECO:0000256" key="1">
    <source>
        <dbReference type="ARBA" id="ARBA00022729"/>
    </source>
</evidence>
<feature type="domain" description="Secretion system C-terminal sorting" evidence="3">
    <location>
        <begin position="407"/>
        <end position="478"/>
    </location>
</feature>
<dbReference type="Gene3D" id="2.130.10.130">
    <property type="entry name" value="Integrin alpha, N-terminal"/>
    <property type="match status" value="3"/>
</dbReference>
<gene>
    <name evidence="4" type="ORF">Q5H92_19965</name>
</gene>
<protein>
    <submittedName>
        <fullName evidence="4">T9SS type A sorting domain-containing protein</fullName>
    </submittedName>
</protein>
<name>A0ABT9AFL4_9BACT</name>
<reference evidence="4" key="1">
    <citation type="submission" date="2023-07" db="EMBL/GenBank/DDBJ databases">
        <authorList>
            <person name="Kim M.K."/>
        </authorList>
    </citation>
    <scope>NUCLEOTIDE SEQUENCE</scope>
    <source>
        <strain evidence="4">M29</strain>
    </source>
</reference>
<dbReference type="RefSeq" id="WP_305013322.1">
    <property type="nucleotide sequence ID" value="NZ_JAUQSX010000012.1"/>
</dbReference>